<evidence type="ECO:0008006" key="3">
    <source>
        <dbReference type="Google" id="ProtNLM"/>
    </source>
</evidence>
<gene>
    <name evidence="1" type="ORF">ACFPIH_03450</name>
</gene>
<dbReference type="RefSeq" id="WP_381168018.1">
    <property type="nucleotide sequence ID" value="NZ_JBHSFK010000002.1"/>
</dbReference>
<evidence type="ECO:0000313" key="2">
    <source>
        <dbReference type="Proteomes" id="UP001595839"/>
    </source>
</evidence>
<proteinExistence type="predicted"/>
<name>A0ABV9AJ85_9ACTN</name>
<protein>
    <recommendedName>
        <fullName evidence="3">DNA-binding protein</fullName>
    </recommendedName>
</protein>
<sequence length="242" mass="27135">MAEEMSGRHAAVVAAVREMESAAKGRALLAVGATSRRLAAALEVTETTALRYLRETIAAGWLVELEHAGRKLLVPWPEGTENPPDVWVNGEPKKGTFRITEHREVGPAMARVRFVFTPERLKLLVTQVLMEAVERAAVKQRADAAQAAQYAAEDEAERKLFAQHYPLLAGMLTWYHEQLYVPRRSARGVRFHASERPETGVRARVTIEVGDERFDVLEKILRDSLDDESRARVEAVLKQQTT</sequence>
<dbReference type="EMBL" id="JBHSFK010000002">
    <property type="protein sequence ID" value="MFC4498588.1"/>
    <property type="molecule type" value="Genomic_DNA"/>
</dbReference>
<reference evidence="2" key="1">
    <citation type="journal article" date="2019" name="Int. J. Syst. Evol. Microbiol.">
        <title>The Global Catalogue of Microorganisms (GCM) 10K type strain sequencing project: providing services to taxonomists for standard genome sequencing and annotation.</title>
        <authorList>
            <consortium name="The Broad Institute Genomics Platform"/>
            <consortium name="The Broad Institute Genome Sequencing Center for Infectious Disease"/>
            <person name="Wu L."/>
            <person name="Ma J."/>
        </authorList>
    </citation>
    <scope>NUCLEOTIDE SEQUENCE [LARGE SCALE GENOMIC DNA]</scope>
    <source>
        <strain evidence="2">CGMCC 4.7177</strain>
    </source>
</reference>
<organism evidence="1 2">
    <name type="scientific">Streptomyces vulcanius</name>
    <dbReference type="NCBI Taxonomy" id="1441876"/>
    <lineage>
        <taxon>Bacteria</taxon>
        <taxon>Bacillati</taxon>
        <taxon>Actinomycetota</taxon>
        <taxon>Actinomycetes</taxon>
        <taxon>Kitasatosporales</taxon>
        <taxon>Streptomycetaceae</taxon>
        <taxon>Streptomyces</taxon>
    </lineage>
</organism>
<comment type="caution">
    <text evidence="1">The sequence shown here is derived from an EMBL/GenBank/DDBJ whole genome shotgun (WGS) entry which is preliminary data.</text>
</comment>
<accession>A0ABV9AJ85</accession>
<evidence type="ECO:0000313" key="1">
    <source>
        <dbReference type="EMBL" id="MFC4498588.1"/>
    </source>
</evidence>
<dbReference type="Proteomes" id="UP001595839">
    <property type="component" value="Unassembled WGS sequence"/>
</dbReference>
<keyword evidence="2" id="KW-1185">Reference proteome</keyword>